<evidence type="ECO:0000256" key="3">
    <source>
        <dbReference type="ARBA" id="ARBA00023125"/>
    </source>
</evidence>
<gene>
    <name evidence="5" type="ORF">VJ786_07080</name>
</gene>
<keyword evidence="3" id="KW-0238">DNA-binding</keyword>
<sequence>MSLSKSEEQVMEIIWNLEKAFMKEIMDQFEPPLPSNSTVLTLLKRMQEKGFVGYKMLGNSRQYYPLIDKEAYFGKQVNSMIKDFFGNSPLQFASFFTKSSDLNEEQLQELKRMIDSEIEKKKS</sequence>
<dbReference type="InterPro" id="IPR036388">
    <property type="entry name" value="WH-like_DNA-bd_sf"/>
</dbReference>
<dbReference type="InterPro" id="IPR036390">
    <property type="entry name" value="WH_DNA-bd_sf"/>
</dbReference>
<dbReference type="PIRSF" id="PIRSF019455">
    <property type="entry name" value="CopR_AtkY"/>
    <property type="match status" value="1"/>
</dbReference>
<dbReference type="Gene3D" id="1.10.10.10">
    <property type="entry name" value="Winged helix-like DNA-binding domain superfamily/Winged helix DNA-binding domain"/>
    <property type="match status" value="1"/>
</dbReference>
<protein>
    <submittedName>
        <fullName evidence="5">BlaI/MecI/CopY family transcriptional regulator</fullName>
    </submittedName>
</protein>
<evidence type="ECO:0000313" key="5">
    <source>
        <dbReference type="EMBL" id="MEI5984659.1"/>
    </source>
</evidence>
<comment type="similarity">
    <text evidence="1">Belongs to the BlaI transcriptional regulatory family.</text>
</comment>
<dbReference type="Proteomes" id="UP001363035">
    <property type="component" value="Unassembled WGS sequence"/>
</dbReference>
<organism evidence="5 6">
    <name type="scientific">Sphingobacterium tenebrionis</name>
    <dbReference type="NCBI Taxonomy" id="3111775"/>
    <lineage>
        <taxon>Bacteria</taxon>
        <taxon>Pseudomonadati</taxon>
        <taxon>Bacteroidota</taxon>
        <taxon>Sphingobacteriia</taxon>
        <taxon>Sphingobacteriales</taxon>
        <taxon>Sphingobacteriaceae</taxon>
        <taxon>Sphingobacterium</taxon>
    </lineage>
</organism>
<dbReference type="EMBL" id="JAYLLN010000013">
    <property type="protein sequence ID" value="MEI5984659.1"/>
    <property type="molecule type" value="Genomic_DNA"/>
</dbReference>
<name>A0ABU8I4K4_9SPHI</name>
<dbReference type="Pfam" id="PF03965">
    <property type="entry name" value="Penicillinase_R"/>
    <property type="match status" value="1"/>
</dbReference>
<accession>A0ABU8I4K4</accession>
<proteinExistence type="inferred from homology"/>
<keyword evidence="4" id="KW-0804">Transcription</keyword>
<evidence type="ECO:0000256" key="4">
    <source>
        <dbReference type="ARBA" id="ARBA00023163"/>
    </source>
</evidence>
<keyword evidence="2" id="KW-0805">Transcription regulation</keyword>
<keyword evidence="6" id="KW-1185">Reference proteome</keyword>
<evidence type="ECO:0000256" key="1">
    <source>
        <dbReference type="ARBA" id="ARBA00011046"/>
    </source>
</evidence>
<comment type="caution">
    <text evidence="5">The sequence shown here is derived from an EMBL/GenBank/DDBJ whole genome shotgun (WGS) entry which is preliminary data.</text>
</comment>
<evidence type="ECO:0000313" key="6">
    <source>
        <dbReference type="Proteomes" id="UP001363035"/>
    </source>
</evidence>
<dbReference type="InterPro" id="IPR005650">
    <property type="entry name" value="BlaI_family"/>
</dbReference>
<evidence type="ECO:0000256" key="2">
    <source>
        <dbReference type="ARBA" id="ARBA00023015"/>
    </source>
</evidence>
<dbReference type="Gene3D" id="1.10.4040.10">
    <property type="entry name" value="Penicillinase repressor domain"/>
    <property type="match status" value="1"/>
</dbReference>
<reference evidence="5 6" key="1">
    <citation type="submission" date="2024-01" db="EMBL/GenBank/DDBJ databases">
        <title>Sphingobacterium tenebrionis sp. nov., a novel endophyte isolated from tenebrio molitor intestines.</title>
        <authorList>
            <person name="Zhang C."/>
        </authorList>
    </citation>
    <scope>NUCLEOTIDE SEQUENCE [LARGE SCALE GENOMIC DNA]</scope>
    <source>
        <strain evidence="5 6">PU5-4</strain>
    </source>
</reference>
<dbReference type="RefSeq" id="WP_134776452.1">
    <property type="nucleotide sequence ID" value="NZ_JAYLLN010000013.1"/>
</dbReference>
<dbReference type="SUPFAM" id="SSF46785">
    <property type="entry name" value="Winged helix' DNA-binding domain"/>
    <property type="match status" value="1"/>
</dbReference>